<dbReference type="RefSeq" id="WP_115978779.1">
    <property type="nucleotide sequence ID" value="NZ_QOHR01000004.1"/>
</dbReference>
<evidence type="ECO:0000313" key="4">
    <source>
        <dbReference type="Proteomes" id="UP000257131"/>
    </source>
</evidence>
<keyword evidence="4" id="KW-1185">Reference proteome</keyword>
<proteinExistence type="predicted"/>
<dbReference type="InterPro" id="IPR050300">
    <property type="entry name" value="GDXG_lipolytic_enzyme"/>
</dbReference>
<feature type="domain" description="Alpha/beta hydrolase fold-3" evidence="2">
    <location>
        <begin position="65"/>
        <end position="230"/>
    </location>
</feature>
<dbReference type="Pfam" id="PF07859">
    <property type="entry name" value="Abhydrolase_3"/>
    <property type="match status" value="1"/>
</dbReference>
<keyword evidence="1 3" id="KW-0378">Hydrolase</keyword>
<evidence type="ECO:0000313" key="3">
    <source>
        <dbReference type="EMBL" id="REC57942.1"/>
    </source>
</evidence>
<dbReference type="Gene3D" id="3.40.50.1820">
    <property type="entry name" value="alpha/beta hydrolase"/>
    <property type="match status" value="1"/>
</dbReference>
<name>A0A3D9BX00_9RHOB</name>
<dbReference type="InterPro" id="IPR029058">
    <property type="entry name" value="AB_hydrolase_fold"/>
</dbReference>
<gene>
    <name evidence="3" type="ORF">DRV84_04990</name>
</gene>
<evidence type="ECO:0000256" key="1">
    <source>
        <dbReference type="ARBA" id="ARBA00022801"/>
    </source>
</evidence>
<protein>
    <submittedName>
        <fullName evidence="3">Alpha/beta hydrolase</fullName>
    </submittedName>
</protein>
<dbReference type="Proteomes" id="UP000257131">
    <property type="component" value="Unassembled WGS sequence"/>
</dbReference>
<sequence length="260" mass="27557">MDMDAAYSNTDHVPDAAAYPPRWAAAAAAFRDGLGERAELDLPYGDHPRARFDLFHPEGAARGLVVFVHGGYWKAFDKSTWSHLVAGPLARGWAVAIPSYPLCPEVRIAGITRAVAGALPVMAARVAGPIRLAGHSAGGHLVARMGAPGLLPADLATRIARIVPISPVADLAPLMQTSMNATLRIDAAEATAESPLHQPVPEAPVTVWVGGAELPAFRDQAERLARAWKAELRAPEGRHHFDVIAPLAEPEGDLTRALLA</sequence>
<organism evidence="3 4">
    <name type="scientific">Rhodosalinus sediminis</name>
    <dbReference type="NCBI Taxonomy" id="1940533"/>
    <lineage>
        <taxon>Bacteria</taxon>
        <taxon>Pseudomonadati</taxon>
        <taxon>Pseudomonadota</taxon>
        <taxon>Alphaproteobacteria</taxon>
        <taxon>Rhodobacterales</taxon>
        <taxon>Paracoccaceae</taxon>
        <taxon>Rhodosalinus</taxon>
    </lineage>
</organism>
<dbReference type="PANTHER" id="PTHR48081">
    <property type="entry name" value="AB HYDROLASE SUPERFAMILY PROTEIN C4A8.06C"/>
    <property type="match status" value="1"/>
</dbReference>
<comment type="caution">
    <text evidence="3">The sequence shown here is derived from an EMBL/GenBank/DDBJ whole genome shotgun (WGS) entry which is preliminary data.</text>
</comment>
<dbReference type="AlphaFoldDB" id="A0A3D9BX00"/>
<dbReference type="PANTHER" id="PTHR48081:SF33">
    <property type="entry name" value="KYNURENINE FORMAMIDASE"/>
    <property type="match status" value="1"/>
</dbReference>
<dbReference type="EMBL" id="QOHR01000004">
    <property type="protein sequence ID" value="REC57942.1"/>
    <property type="molecule type" value="Genomic_DNA"/>
</dbReference>
<evidence type="ECO:0000259" key="2">
    <source>
        <dbReference type="Pfam" id="PF07859"/>
    </source>
</evidence>
<accession>A0A3D9BX00</accession>
<dbReference type="GO" id="GO:0016787">
    <property type="term" value="F:hydrolase activity"/>
    <property type="evidence" value="ECO:0007669"/>
    <property type="project" value="UniProtKB-KW"/>
</dbReference>
<dbReference type="InterPro" id="IPR013094">
    <property type="entry name" value="AB_hydrolase_3"/>
</dbReference>
<dbReference type="SUPFAM" id="SSF53474">
    <property type="entry name" value="alpha/beta-Hydrolases"/>
    <property type="match status" value="1"/>
</dbReference>
<dbReference type="OrthoDB" id="9771666at2"/>
<reference evidence="3 4" key="1">
    <citation type="journal article" date="2017" name="Int. J. Syst. Evol. Microbiol.">
        <title>Rhodosalinus sediminis gen. nov., sp. nov., isolated from marine saltern.</title>
        <authorList>
            <person name="Guo L.Y."/>
            <person name="Ling S.K."/>
            <person name="Li C.M."/>
            <person name="Chen G.J."/>
            <person name="Du Z.J."/>
        </authorList>
    </citation>
    <scope>NUCLEOTIDE SEQUENCE [LARGE SCALE GENOMIC DNA]</scope>
    <source>
        <strain evidence="3 4">WDN1C137</strain>
    </source>
</reference>